<evidence type="ECO:0000313" key="2">
    <source>
        <dbReference type="Proteomes" id="UP000298663"/>
    </source>
</evidence>
<accession>A0A4V5ZYM2</accession>
<evidence type="ECO:0000313" key="1">
    <source>
        <dbReference type="EMBL" id="TKR64295.1"/>
    </source>
</evidence>
<reference evidence="1 2" key="1">
    <citation type="journal article" date="2015" name="Genome Biol.">
        <title>Comparative genomics of Steinernema reveals deeply conserved gene regulatory networks.</title>
        <authorList>
            <person name="Dillman A.R."/>
            <person name="Macchietto M."/>
            <person name="Porter C.F."/>
            <person name="Rogers A."/>
            <person name="Williams B."/>
            <person name="Antoshechkin I."/>
            <person name="Lee M.M."/>
            <person name="Goodwin Z."/>
            <person name="Lu X."/>
            <person name="Lewis E.E."/>
            <person name="Goodrich-Blair H."/>
            <person name="Stock S.P."/>
            <person name="Adams B.J."/>
            <person name="Sternberg P.W."/>
            <person name="Mortazavi A."/>
        </authorList>
    </citation>
    <scope>NUCLEOTIDE SEQUENCE [LARGE SCALE GENOMIC DNA]</scope>
    <source>
        <strain evidence="1 2">ALL</strain>
    </source>
</reference>
<name>A0A4V5ZYM2_STECR</name>
<keyword evidence="2" id="KW-1185">Reference proteome</keyword>
<reference evidence="1 2" key="2">
    <citation type="journal article" date="2019" name="G3 (Bethesda)">
        <title>Hybrid Assembly of the Genome of the Entomopathogenic Nematode Steinernema carpocapsae Identifies the X-Chromosome.</title>
        <authorList>
            <person name="Serra L."/>
            <person name="Macchietto M."/>
            <person name="Macias-Munoz A."/>
            <person name="McGill C.J."/>
            <person name="Rodriguez I.M."/>
            <person name="Rodriguez B."/>
            <person name="Murad R."/>
            <person name="Mortazavi A."/>
        </authorList>
    </citation>
    <scope>NUCLEOTIDE SEQUENCE [LARGE SCALE GENOMIC DNA]</scope>
    <source>
        <strain evidence="1 2">ALL</strain>
    </source>
</reference>
<comment type="caution">
    <text evidence="1">The sequence shown here is derived from an EMBL/GenBank/DDBJ whole genome shotgun (WGS) entry which is preliminary data.</text>
</comment>
<sequence>MEQLPCDFSENVCDILKEDSYQNLEYLKEVSPQWAAVTDEVCKRCLHIFLNIDSKSQEVRFRVRGGIIDVNWDDIKSDPTIWENVEIKEIRISSSSNSYPELFNDQNASVLSYILMFSARPVAIIFSTSRNVPAAIFALLKNVQRINLVTRSVGFFHAARVSIDRAMQRGTLEATWNTLFPETFVTVEFLVMLTEWIESDSFKCLVLRVSEKNSPRPKKVISKILGKVCELQSRGKRIAVEALPKHIKKHPSLTNTGFRHDDVVILSLV</sequence>
<organism evidence="1 2">
    <name type="scientific">Steinernema carpocapsae</name>
    <name type="common">Entomopathogenic nematode</name>
    <dbReference type="NCBI Taxonomy" id="34508"/>
    <lineage>
        <taxon>Eukaryota</taxon>
        <taxon>Metazoa</taxon>
        <taxon>Ecdysozoa</taxon>
        <taxon>Nematoda</taxon>
        <taxon>Chromadorea</taxon>
        <taxon>Rhabditida</taxon>
        <taxon>Tylenchina</taxon>
        <taxon>Panagrolaimomorpha</taxon>
        <taxon>Strongyloidoidea</taxon>
        <taxon>Steinernematidae</taxon>
        <taxon>Steinernema</taxon>
    </lineage>
</organism>
<dbReference type="EMBL" id="AZBU02000009">
    <property type="protein sequence ID" value="TKR64295.1"/>
    <property type="molecule type" value="Genomic_DNA"/>
</dbReference>
<dbReference type="Proteomes" id="UP000298663">
    <property type="component" value="Unassembled WGS sequence"/>
</dbReference>
<proteinExistence type="predicted"/>
<protein>
    <submittedName>
        <fullName evidence="1">Uncharacterized protein</fullName>
    </submittedName>
</protein>
<gene>
    <name evidence="1" type="ORF">L596_024857</name>
</gene>
<dbReference type="AlphaFoldDB" id="A0A4V5ZYM2"/>